<evidence type="ECO:0000313" key="2">
    <source>
        <dbReference type="Proteomes" id="UP000315868"/>
    </source>
</evidence>
<reference evidence="1 2" key="1">
    <citation type="submission" date="2019-01" db="EMBL/GenBank/DDBJ databases">
        <title>Coherence of Microcystis species and biogeography revealed through population genomics.</title>
        <authorList>
            <person name="Perez-Carrascal O.M."/>
            <person name="Terrat Y."/>
            <person name="Giani A."/>
            <person name="Fortin N."/>
            <person name="Tromas N."/>
            <person name="Shapiro B.J."/>
        </authorList>
    </citation>
    <scope>NUCLEOTIDE SEQUENCE [LARGE SCALE GENOMIC DNA]</scope>
    <source>
        <strain evidence="1">Mf_QC_C_20070823_S10D</strain>
    </source>
</reference>
<comment type="caution">
    <text evidence="1">The sequence shown here is derived from an EMBL/GenBank/DDBJ whole genome shotgun (WGS) entry which is preliminary data.</text>
</comment>
<dbReference type="AlphaFoldDB" id="A0A552L6Z9"/>
<accession>A0A552L6Z9</accession>
<protein>
    <submittedName>
        <fullName evidence="1">Uncharacterized protein</fullName>
    </submittedName>
</protein>
<proteinExistence type="predicted"/>
<organism evidence="1 2">
    <name type="scientific">Microcystis flos-aquae Mf_QC_C_20070823_S10D</name>
    <dbReference type="NCBI Taxonomy" id="2486236"/>
    <lineage>
        <taxon>Bacteria</taxon>
        <taxon>Bacillati</taxon>
        <taxon>Cyanobacteriota</taxon>
        <taxon>Cyanophyceae</taxon>
        <taxon>Oscillatoriophycideae</taxon>
        <taxon>Chroococcales</taxon>
        <taxon>Microcystaceae</taxon>
        <taxon>Microcystis</taxon>
    </lineage>
</organism>
<gene>
    <name evidence="1" type="ORF">EWV45_01630</name>
</gene>
<dbReference type="Proteomes" id="UP000315868">
    <property type="component" value="Unassembled WGS sequence"/>
</dbReference>
<name>A0A552L6Z9_9CHRO</name>
<evidence type="ECO:0000313" key="1">
    <source>
        <dbReference type="EMBL" id="TRV16001.1"/>
    </source>
</evidence>
<dbReference type="EMBL" id="SFAM01000014">
    <property type="protein sequence ID" value="TRV16001.1"/>
    <property type="molecule type" value="Genomic_DNA"/>
</dbReference>
<sequence>MWALTEKDYAPLKPFQSVTLSIAPGEQMNFTIQPETTRYYDIRTFGISDTVMVLFEDDNGNPRYLTADDDSGDDTNASLRVKLLKDHKYILRIRLCYSDCSGETAVMMW</sequence>